<feature type="domain" description="Heparin-sulfate lyase N-terminal" evidence="6">
    <location>
        <begin position="57"/>
        <end position="296"/>
    </location>
</feature>
<dbReference type="AlphaFoldDB" id="A0A2T4CWD9"/>
<accession>A0A2T4CWD9</accession>
<dbReference type="Gene3D" id="1.50.10.100">
    <property type="entry name" value="Chondroitin AC/alginate lyase"/>
    <property type="match status" value="1"/>
</dbReference>
<dbReference type="Gene3D" id="2.70.98.70">
    <property type="match status" value="1"/>
</dbReference>
<comment type="caution">
    <text evidence="7">The sequence shown here is derived from an EMBL/GenBank/DDBJ whole genome shotgun (WGS) entry which is preliminary data.</text>
</comment>
<dbReference type="Pfam" id="PF07940">
    <property type="entry name" value="Hepar_II_III_C"/>
    <property type="match status" value="1"/>
</dbReference>
<dbReference type="InterPro" id="IPR012480">
    <property type="entry name" value="Hepar_II_III_C"/>
</dbReference>
<gene>
    <name evidence="7" type="ORF">C9940_04645</name>
</gene>
<dbReference type="InterPro" id="IPR031680">
    <property type="entry name" value="Hepar_II_III_N"/>
</dbReference>
<dbReference type="SUPFAM" id="SSF48230">
    <property type="entry name" value="Chondroitin AC/alginate lyase"/>
    <property type="match status" value="1"/>
</dbReference>
<evidence type="ECO:0000256" key="4">
    <source>
        <dbReference type="ARBA" id="ARBA00023239"/>
    </source>
</evidence>
<organism evidence="7">
    <name type="scientific">Pseudidiomarina aestuarii</name>
    <dbReference type="NCBI Taxonomy" id="624146"/>
    <lineage>
        <taxon>Bacteria</taxon>
        <taxon>Pseudomonadati</taxon>
        <taxon>Pseudomonadota</taxon>
        <taxon>Gammaproteobacteria</taxon>
        <taxon>Alteromonadales</taxon>
        <taxon>Idiomarinaceae</taxon>
        <taxon>Pseudidiomarina</taxon>
    </lineage>
</organism>
<evidence type="ECO:0000259" key="6">
    <source>
        <dbReference type="Pfam" id="PF16889"/>
    </source>
</evidence>
<name>A0A2T4CWD9_9GAMM</name>
<keyword evidence="4" id="KW-0456">Lyase</keyword>
<dbReference type="EMBL" id="PYVN01000067">
    <property type="protein sequence ID" value="PTB85873.1"/>
    <property type="molecule type" value="Genomic_DNA"/>
</dbReference>
<proteinExistence type="predicted"/>
<comment type="subcellular location">
    <subcellularLocation>
        <location evidence="1">Periplasm</location>
    </subcellularLocation>
</comment>
<feature type="domain" description="Heparinase II/III-like C-terminal" evidence="5">
    <location>
        <begin position="320"/>
        <end position="536"/>
    </location>
</feature>
<evidence type="ECO:0000256" key="3">
    <source>
        <dbReference type="ARBA" id="ARBA00022764"/>
    </source>
</evidence>
<protein>
    <submittedName>
        <fullName evidence="7">Heparinase</fullName>
    </submittedName>
</protein>
<dbReference type="InterPro" id="IPR008929">
    <property type="entry name" value="Chondroitin_lyas"/>
</dbReference>
<sequence length="546" mass="62599">MLMMRKLWLLIATVRHLRLIQIVYQVWYRLRPRPKLAHPIIPKVASWQRGWQAPFFVKQSYFAPSKFQFLNKECEISDVADWNSKNAEKLWLYNLHYFDDLNAVGSPERVKEHCALMLRWIAENPEMQGNGWEPYPLSLRIVNWIKWCSRNSGVIDNSQLAAIHSSLYQQVRALSRQIEYHIQANHLFANIKALVFAGGYFDTDEAKKWLKQALKQLQQELDKQFLADGGHYERSPMYHCILMTDLMDLLHLHQCSEVLDLKLNENIRTKLSKAFKWLSAMRHPDGEICFFNNSTFGIALSVDELLSYAKFLGARVENSSQSALLKESGFTVLEGTLGTSNAKLIADVGSIAPSYQPGHAHAEALSFELSIGAQRVFVNSGISEYGMTEERHRQRSTRAHNTVVVADSDSAGIWAGFRVARRSRTRVIDCSDTQVVAVHDGYRHLNEKPRHTRRLSLEQDALVIHDEVSSEHVCKAYFYLHPAVEITPNDIKMTIKVSNDTFCVSFEGFTHLSVVDSTWHPGFGLSVPNKCIEVTFKRRLLMKLYS</sequence>
<dbReference type="PANTHER" id="PTHR39210:SF1">
    <property type="entry name" value="HEPARIN-SULFATE LYASE"/>
    <property type="match status" value="1"/>
</dbReference>
<keyword evidence="2" id="KW-0732">Signal</keyword>
<reference evidence="7" key="1">
    <citation type="submission" date="2018-03" db="EMBL/GenBank/DDBJ databases">
        <title>Cross-interface Injection: A General Nanoliter Liquid Handling Method Applied to Single Cells Genome Amplification Automated Nanoliter Liquid Handling Applied to Single Cell Multiple Displacement Amplification.</title>
        <authorList>
            <person name="Yun J."/>
            <person name="Xu P."/>
            <person name="Xu J."/>
            <person name="Dai X."/>
            <person name="Wang Y."/>
            <person name="Zheng X."/>
            <person name="Cao C."/>
            <person name="Yi Q."/>
            <person name="Zhu Y."/>
            <person name="Wang L."/>
            <person name="Dong Z."/>
            <person name="Huang Y."/>
            <person name="Huang L."/>
            <person name="Du W."/>
        </authorList>
    </citation>
    <scope>NUCLEOTIDE SEQUENCE [LARGE SCALE GENOMIC DNA]</scope>
    <source>
        <strain evidence="7">Z-D3-2</strain>
    </source>
</reference>
<dbReference type="GO" id="GO:0042597">
    <property type="term" value="C:periplasmic space"/>
    <property type="evidence" value="ECO:0007669"/>
    <property type="project" value="UniProtKB-SubCell"/>
</dbReference>
<evidence type="ECO:0000313" key="7">
    <source>
        <dbReference type="EMBL" id="PTB85873.1"/>
    </source>
</evidence>
<dbReference type="GO" id="GO:0016829">
    <property type="term" value="F:lyase activity"/>
    <property type="evidence" value="ECO:0007669"/>
    <property type="project" value="UniProtKB-KW"/>
</dbReference>
<evidence type="ECO:0000259" key="5">
    <source>
        <dbReference type="Pfam" id="PF07940"/>
    </source>
</evidence>
<evidence type="ECO:0000256" key="2">
    <source>
        <dbReference type="ARBA" id="ARBA00022729"/>
    </source>
</evidence>
<dbReference type="Pfam" id="PF16889">
    <property type="entry name" value="Hepar_II_III_N"/>
    <property type="match status" value="1"/>
</dbReference>
<dbReference type="PANTHER" id="PTHR39210">
    <property type="entry name" value="HEPARIN-SULFATE LYASE"/>
    <property type="match status" value="1"/>
</dbReference>
<evidence type="ECO:0000256" key="1">
    <source>
        <dbReference type="ARBA" id="ARBA00004418"/>
    </source>
</evidence>
<keyword evidence="3" id="KW-0574">Periplasm</keyword>